<evidence type="ECO:0008006" key="3">
    <source>
        <dbReference type="Google" id="ProtNLM"/>
    </source>
</evidence>
<dbReference type="EMBL" id="GISG01184938">
    <property type="protein sequence ID" value="MBA4654829.1"/>
    <property type="molecule type" value="Transcribed_RNA"/>
</dbReference>
<name>A0A7C9E833_OPUST</name>
<organism evidence="2">
    <name type="scientific">Opuntia streptacantha</name>
    <name type="common">Prickly pear cactus</name>
    <name type="synonym">Opuntia cardona</name>
    <dbReference type="NCBI Taxonomy" id="393608"/>
    <lineage>
        <taxon>Eukaryota</taxon>
        <taxon>Viridiplantae</taxon>
        <taxon>Streptophyta</taxon>
        <taxon>Embryophyta</taxon>
        <taxon>Tracheophyta</taxon>
        <taxon>Spermatophyta</taxon>
        <taxon>Magnoliopsida</taxon>
        <taxon>eudicotyledons</taxon>
        <taxon>Gunneridae</taxon>
        <taxon>Pentapetalae</taxon>
        <taxon>Caryophyllales</taxon>
        <taxon>Cactineae</taxon>
        <taxon>Cactaceae</taxon>
        <taxon>Opuntioideae</taxon>
        <taxon>Opuntia</taxon>
    </lineage>
</organism>
<dbReference type="AlphaFoldDB" id="A0A7C9E833"/>
<feature type="chain" id="PRO_5027989509" description="Secreted protein" evidence="1">
    <location>
        <begin position="30"/>
        <end position="103"/>
    </location>
</feature>
<sequence length="103" mass="11457">MQCRCSKWYLRAWHLLVCSFLGAHERTTAESCEPVLYGWCTGPVPVLPPAVLWSSPLAHQELPKALPTSCPHAEMQGSRQRLDRFLYTAASCLMKAPSSSTPL</sequence>
<accession>A0A7C9E833</accession>
<reference evidence="2" key="1">
    <citation type="journal article" date="2013" name="J. Plant Res.">
        <title>Effect of fungi and light on seed germination of three Opuntia species from semiarid lands of central Mexico.</title>
        <authorList>
            <person name="Delgado-Sanchez P."/>
            <person name="Jimenez-Bremont J.F."/>
            <person name="Guerrero-Gonzalez Mde L."/>
            <person name="Flores J."/>
        </authorList>
    </citation>
    <scope>NUCLEOTIDE SEQUENCE</scope>
    <source>
        <tissue evidence="2">Cladode</tissue>
    </source>
</reference>
<reference evidence="2" key="2">
    <citation type="submission" date="2020-07" db="EMBL/GenBank/DDBJ databases">
        <authorList>
            <person name="Vera ALvarez R."/>
            <person name="Arias-Moreno D.M."/>
            <person name="Jimenez-Jacinto V."/>
            <person name="Jimenez-Bremont J.F."/>
            <person name="Swaminathan K."/>
            <person name="Moose S.P."/>
            <person name="Guerrero-Gonzalez M.L."/>
            <person name="Marino-Ramirez L."/>
            <person name="Landsman D."/>
            <person name="Rodriguez-Kessler M."/>
            <person name="Delgado-Sanchez P."/>
        </authorList>
    </citation>
    <scope>NUCLEOTIDE SEQUENCE</scope>
    <source>
        <tissue evidence="2">Cladode</tissue>
    </source>
</reference>
<protein>
    <recommendedName>
        <fullName evidence="3">Secreted protein</fullName>
    </recommendedName>
</protein>
<evidence type="ECO:0000256" key="1">
    <source>
        <dbReference type="SAM" id="SignalP"/>
    </source>
</evidence>
<evidence type="ECO:0000313" key="2">
    <source>
        <dbReference type="EMBL" id="MBA4654829.1"/>
    </source>
</evidence>
<feature type="signal peptide" evidence="1">
    <location>
        <begin position="1"/>
        <end position="29"/>
    </location>
</feature>
<proteinExistence type="predicted"/>
<keyword evidence="1" id="KW-0732">Signal</keyword>